<dbReference type="EC" id="6.3.-.-" evidence="2"/>
<keyword evidence="2" id="KW-0315">Glutamine amidotransferase</keyword>
<keyword evidence="2" id="KW-0436">Ligase</keyword>
<dbReference type="Gene3D" id="3.40.50.880">
    <property type="match status" value="1"/>
</dbReference>
<dbReference type="AlphaFoldDB" id="A0A0S4WLH3"/>
<dbReference type="InterPro" id="IPR029062">
    <property type="entry name" value="Class_I_gatase-like"/>
</dbReference>
<accession>A0A0S4WLH3</accession>
<dbReference type="CDD" id="cd01741">
    <property type="entry name" value="GATase1_1"/>
    <property type="match status" value="1"/>
</dbReference>
<name>A0A0S4WLH3_RALSL</name>
<keyword evidence="2" id="KW-0808">Transferase</keyword>
<dbReference type="SUPFAM" id="SSF52317">
    <property type="entry name" value="Class I glutamine amidotransferase-like"/>
    <property type="match status" value="1"/>
</dbReference>
<feature type="domain" description="Glutamine amidotransferase" evidence="1">
    <location>
        <begin position="85"/>
        <end position="200"/>
    </location>
</feature>
<reference evidence="2" key="1">
    <citation type="submission" date="2015-10" db="EMBL/GenBank/DDBJ databases">
        <authorList>
            <person name="Gilbert D.G."/>
        </authorList>
    </citation>
    <scope>NUCLEOTIDE SEQUENCE</scope>
    <source>
        <strain evidence="2">Phyl III-seqv23</strain>
    </source>
</reference>
<protein>
    <submittedName>
        <fullName evidence="2">Putative glutamine amidotransferase protein</fullName>
        <ecNumber evidence="2">6.3.-.-</ecNumber>
    </submittedName>
</protein>
<dbReference type="InterPro" id="IPR017926">
    <property type="entry name" value="GATASE"/>
</dbReference>
<dbReference type="PANTHER" id="PTHR42695">
    <property type="entry name" value="GLUTAMINE AMIDOTRANSFERASE YLR126C-RELATED"/>
    <property type="match status" value="1"/>
</dbReference>
<evidence type="ECO:0000259" key="1">
    <source>
        <dbReference type="Pfam" id="PF00117"/>
    </source>
</evidence>
<dbReference type="PROSITE" id="PS51273">
    <property type="entry name" value="GATASE_TYPE_1"/>
    <property type="match status" value="1"/>
</dbReference>
<evidence type="ECO:0000313" key="2">
    <source>
        <dbReference type="EMBL" id="CUV47560.1"/>
    </source>
</evidence>
<dbReference type="GO" id="GO:0016874">
    <property type="term" value="F:ligase activity"/>
    <property type="evidence" value="ECO:0007669"/>
    <property type="project" value="UniProtKB-KW"/>
</dbReference>
<dbReference type="GO" id="GO:0016740">
    <property type="term" value="F:transferase activity"/>
    <property type="evidence" value="ECO:0007669"/>
    <property type="project" value="UniProtKB-KW"/>
</dbReference>
<organism evidence="2">
    <name type="scientific">Ralstonia solanacearum</name>
    <name type="common">Pseudomonas solanacearum</name>
    <dbReference type="NCBI Taxonomy" id="305"/>
    <lineage>
        <taxon>Bacteria</taxon>
        <taxon>Pseudomonadati</taxon>
        <taxon>Pseudomonadota</taxon>
        <taxon>Betaproteobacteria</taxon>
        <taxon>Burkholderiales</taxon>
        <taxon>Burkholderiaceae</taxon>
        <taxon>Ralstonia</taxon>
        <taxon>Ralstonia solanacearum species complex</taxon>
    </lineage>
</organism>
<dbReference type="InterPro" id="IPR044992">
    <property type="entry name" value="ChyE-like"/>
</dbReference>
<dbReference type="NCBIfam" id="NF006562">
    <property type="entry name" value="PRK09065.1"/>
    <property type="match status" value="1"/>
</dbReference>
<dbReference type="PANTHER" id="PTHR42695:SF5">
    <property type="entry name" value="GLUTAMINE AMIDOTRANSFERASE YLR126C-RELATED"/>
    <property type="match status" value="1"/>
</dbReference>
<dbReference type="EMBL" id="LN899827">
    <property type="protein sequence ID" value="CUV47560.1"/>
    <property type="molecule type" value="Genomic_DNA"/>
</dbReference>
<gene>
    <name evidence="2" type="ORF">TO10_v1_1030024</name>
</gene>
<proteinExistence type="predicted"/>
<sequence length="246" mass="27078">MFDCPPSLVTVRPLLLIQVGTPPDAIRAQVGDLPRWFGAAMDRDSQAFEIVRVFEGAPLPEPDVHRAAIITGSWSMVTDLHAWSEATADWIRRAVAINTPLFGVCYGHQLMAHALGGKVGYHPRGREMGCMDIERLPLAQTEPLLAGAPQRFKAHLTHLQTVVQLPAGAEVLARSAHDPHQVVRYSPTAISTQFHPEFTPAISSACISTRRHVLREEGLDPTAMLSQLDDTPTPLLMLRRFVEAYA</sequence>
<dbReference type="Pfam" id="PF00117">
    <property type="entry name" value="GATase"/>
    <property type="match status" value="1"/>
</dbReference>
<dbReference type="GO" id="GO:0005829">
    <property type="term" value="C:cytosol"/>
    <property type="evidence" value="ECO:0007669"/>
    <property type="project" value="TreeGrafter"/>
</dbReference>